<evidence type="ECO:0000256" key="7">
    <source>
        <dbReference type="ARBA" id="ARBA00053401"/>
    </source>
</evidence>
<evidence type="ECO:0000256" key="3">
    <source>
        <dbReference type="ARBA" id="ARBA00011738"/>
    </source>
</evidence>
<feature type="compositionally biased region" description="Acidic residues" evidence="12">
    <location>
        <begin position="30"/>
        <end position="40"/>
    </location>
</feature>
<accession>A0A831WP62</accession>
<dbReference type="PRINTS" id="PR00773">
    <property type="entry name" value="GRPEPROTEIN"/>
</dbReference>
<evidence type="ECO:0000256" key="9">
    <source>
        <dbReference type="ARBA" id="ARBA00076414"/>
    </source>
</evidence>
<feature type="region of interest" description="Disordered" evidence="12">
    <location>
        <begin position="1"/>
        <end position="50"/>
    </location>
</feature>
<dbReference type="GO" id="GO:0051082">
    <property type="term" value="F:unfolded protein binding"/>
    <property type="evidence" value="ECO:0007669"/>
    <property type="project" value="TreeGrafter"/>
</dbReference>
<dbReference type="PANTHER" id="PTHR21237">
    <property type="entry name" value="GRPE PROTEIN"/>
    <property type="match status" value="1"/>
</dbReference>
<dbReference type="GO" id="GO:0005737">
    <property type="term" value="C:cytoplasm"/>
    <property type="evidence" value="ECO:0007669"/>
    <property type="project" value="UniProtKB-SubCell"/>
</dbReference>
<reference evidence="13" key="1">
    <citation type="journal article" date="2020" name="mSystems">
        <title>Genome- and Community-Level Interaction Insights into Carbon Utilization and Element Cycling Functions of Hydrothermarchaeota in Hydrothermal Sediment.</title>
        <authorList>
            <person name="Zhou Z."/>
            <person name="Liu Y."/>
            <person name="Xu W."/>
            <person name="Pan J."/>
            <person name="Luo Z.H."/>
            <person name="Li M."/>
        </authorList>
    </citation>
    <scope>NUCLEOTIDE SEQUENCE [LARGE SCALE GENOMIC DNA]</scope>
    <source>
        <strain evidence="13">SpSt-1181</strain>
    </source>
</reference>
<comment type="subunit">
    <text evidence="3 10">Homodimer.</text>
</comment>
<organism evidence="13">
    <name type="scientific">Prosthecochloris aestuarii</name>
    <dbReference type="NCBI Taxonomy" id="1102"/>
    <lineage>
        <taxon>Bacteria</taxon>
        <taxon>Pseudomonadati</taxon>
        <taxon>Chlorobiota</taxon>
        <taxon>Chlorobiia</taxon>
        <taxon>Chlorobiales</taxon>
        <taxon>Chlorobiaceae</taxon>
        <taxon>Prosthecochloris</taxon>
    </lineage>
</organism>
<comment type="function">
    <text evidence="7 10">Participates actively in the response to hyperosmotic and heat shock by preventing the aggregation of stress-denatured proteins, in association with DnaK and GrpE. It is the nucleotide exchange factor for DnaK and may function as a thermosensor. Unfolded proteins bind initially to DnaJ; upon interaction with the DnaJ-bound protein, DnaK hydrolyzes its bound ATP, resulting in the formation of a stable complex. GrpE releases ADP from DnaK; ATP binding to DnaK triggers the release of the substrate protein, thus completing the reaction cycle. Several rounds of ATP-dependent interactions between DnaJ, DnaK and GrpE are required for fully efficient folding.</text>
</comment>
<dbReference type="HAMAP" id="MF_01151">
    <property type="entry name" value="GrpE"/>
    <property type="match status" value="1"/>
</dbReference>
<dbReference type="Proteomes" id="UP000886335">
    <property type="component" value="Unassembled WGS sequence"/>
</dbReference>
<dbReference type="GO" id="GO:0042803">
    <property type="term" value="F:protein homodimerization activity"/>
    <property type="evidence" value="ECO:0007669"/>
    <property type="project" value="InterPro"/>
</dbReference>
<keyword evidence="4 10" id="KW-0963">Cytoplasm</keyword>
<evidence type="ECO:0000256" key="8">
    <source>
        <dbReference type="ARBA" id="ARBA00072274"/>
    </source>
</evidence>
<dbReference type="InterPro" id="IPR000740">
    <property type="entry name" value="GrpE"/>
</dbReference>
<gene>
    <name evidence="10" type="primary">grpE</name>
    <name evidence="13" type="ORF">ENN50_02570</name>
</gene>
<dbReference type="CDD" id="cd00446">
    <property type="entry name" value="GrpE"/>
    <property type="match status" value="1"/>
</dbReference>
<evidence type="ECO:0000313" key="13">
    <source>
        <dbReference type="EMBL" id="HED30577.1"/>
    </source>
</evidence>
<dbReference type="EMBL" id="DSBW01000060">
    <property type="protein sequence ID" value="HED30577.1"/>
    <property type="molecule type" value="Genomic_DNA"/>
</dbReference>
<dbReference type="InterPro" id="IPR009012">
    <property type="entry name" value="GrpE_head"/>
</dbReference>
<protein>
    <recommendedName>
        <fullName evidence="8 10">Protein GrpE</fullName>
    </recommendedName>
    <alternativeName>
        <fullName evidence="9 10">HSP-70 cofactor</fullName>
    </alternativeName>
</protein>
<evidence type="ECO:0000256" key="2">
    <source>
        <dbReference type="ARBA" id="ARBA00009054"/>
    </source>
</evidence>
<evidence type="ECO:0000256" key="4">
    <source>
        <dbReference type="ARBA" id="ARBA00022490"/>
    </source>
</evidence>
<evidence type="ECO:0000256" key="5">
    <source>
        <dbReference type="ARBA" id="ARBA00023016"/>
    </source>
</evidence>
<dbReference type="SUPFAM" id="SSF51064">
    <property type="entry name" value="Head domain of nucleotide exchange factor GrpE"/>
    <property type="match status" value="1"/>
</dbReference>
<name>A0A831WP62_PROAE</name>
<dbReference type="Gene3D" id="3.90.20.20">
    <property type="match status" value="1"/>
</dbReference>
<comment type="caution">
    <text evidence="13">The sequence shown here is derived from an EMBL/GenBank/DDBJ whole genome shotgun (WGS) entry which is preliminary data.</text>
</comment>
<evidence type="ECO:0000256" key="10">
    <source>
        <dbReference type="HAMAP-Rule" id="MF_01151"/>
    </source>
</evidence>
<dbReference type="GO" id="GO:0051087">
    <property type="term" value="F:protein-folding chaperone binding"/>
    <property type="evidence" value="ECO:0007669"/>
    <property type="project" value="InterPro"/>
</dbReference>
<dbReference type="GO" id="GO:0000774">
    <property type="term" value="F:adenyl-nucleotide exchange factor activity"/>
    <property type="evidence" value="ECO:0007669"/>
    <property type="project" value="InterPro"/>
</dbReference>
<evidence type="ECO:0000256" key="1">
    <source>
        <dbReference type="ARBA" id="ARBA00004496"/>
    </source>
</evidence>
<dbReference type="AlphaFoldDB" id="A0A831WP62"/>
<dbReference type="Pfam" id="PF01025">
    <property type="entry name" value="GrpE"/>
    <property type="match status" value="1"/>
</dbReference>
<sequence length="210" mass="24361">MSKKSSQHIDKNSEQEKDSRKHDVQKQDACAEDEGQEIDGSEVCREDAVSDERVKELEKALEEAKAESEKYRGDLVRYAADFENFRKQKDREARMAGERMVENMIRELLPLVDDVSRVMEHSPEVLEKSEDARPYVEGVELLWKNLMKWLEDKGVKKIEAKGQKMDVNFHEAISQIDYPDVEPETVVEEYQTGYMLGDKVLRHAKVVVSR</sequence>
<evidence type="ECO:0000256" key="11">
    <source>
        <dbReference type="RuleBase" id="RU004478"/>
    </source>
</evidence>
<keyword evidence="5 10" id="KW-0346">Stress response</keyword>
<dbReference type="GO" id="GO:0006457">
    <property type="term" value="P:protein folding"/>
    <property type="evidence" value="ECO:0007669"/>
    <property type="project" value="InterPro"/>
</dbReference>
<dbReference type="Gene3D" id="2.30.22.10">
    <property type="entry name" value="Head domain of nucleotide exchange factor GrpE"/>
    <property type="match status" value="1"/>
</dbReference>
<evidence type="ECO:0000256" key="12">
    <source>
        <dbReference type="SAM" id="MobiDB-lite"/>
    </source>
</evidence>
<dbReference type="PANTHER" id="PTHR21237:SF23">
    <property type="entry name" value="GRPE PROTEIN HOMOLOG, MITOCHONDRIAL"/>
    <property type="match status" value="1"/>
</dbReference>
<comment type="similarity">
    <text evidence="2 10 11">Belongs to the GrpE family.</text>
</comment>
<keyword evidence="6 10" id="KW-0143">Chaperone</keyword>
<dbReference type="InterPro" id="IPR013805">
    <property type="entry name" value="GrpE_CC"/>
</dbReference>
<dbReference type="SUPFAM" id="SSF58014">
    <property type="entry name" value="Coiled-coil domain of nucleotide exchange factor GrpE"/>
    <property type="match status" value="1"/>
</dbReference>
<comment type="subcellular location">
    <subcellularLocation>
        <location evidence="1 10">Cytoplasm</location>
    </subcellularLocation>
</comment>
<evidence type="ECO:0000256" key="6">
    <source>
        <dbReference type="ARBA" id="ARBA00023186"/>
    </source>
</evidence>
<proteinExistence type="inferred from homology"/>
<feature type="compositionally biased region" description="Basic and acidic residues" evidence="12">
    <location>
        <begin position="7"/>
        <end position="26"/>
    </location>
</feature>
<dbReference type="FunFam" id="2.30.22.10:FF:000001">
    <property type="entry name" value="Protein GrpE"/>
    <property type="match status" value="1"/>
</dbReference>